<dbReference type="OrthoDB" id="945646at2"/>
<protein>
    <submittedName>
        <fullName evidence="1">Uncharacterized protein</fullName>
    </submittedName>
</protein>
<evidence type="ECO:0000313" key="2">
    <source>
        <dbReference type="Proteomes" id="UP000198517"/>
    </source>
</evidence>
<dbReference type="AlphaFoldDB" id="A0A1G7BAJ4"/>
<dbReference type="RefSeq" id="WP_092736263.1">
    <property type="nucleotide sequence ID" value="NZ_FNAS01000005.1"/>
</dbReference>
<sequence>MKKIALLLLLILLITGLIGCSGNGNNKEEKGVETNTSVTPQNKQLNITLLLDLSDRIEPDKYPAVPAHSERDIAAVKEIVNVFKEDMRHKGNFKMKGKMKVLFSPVPENPEINQIANKLNIDTKPLNPAEKTELYKNIYADFEQNLTKIYETTLQTKKYVGSDIWRFFKNDVKDLAMQEDEKQDDKITQYRNILVLITDGYIFHVNTKMKEANRYSYITPELIQANKLNNENWKKKIEDLDFGLINPRSEKDLSNLEVIVLEVNPSKSRPYEEDILKEVLGKWFKEMGISKYAIYQTDIPENTKLKIKNFFNIK</sequence>
<reference evidence="1 2" key="1">
    <citation type="submission" date="2016-10" db="EMBL/GenBank/DDBJ databases">
        <authorList>
            <person name="de Groot N.N."/>
        </authorList>
    </citation>
    <scope>NUCLEOTIDE SEQUENCE [LARGE SCALE GENOMIC DNA]</scope>
    <source>
        <strain evidence="1 2">DSM 24015</strain>
    </source>
</reference>
<evidence type="ECO:0000313" key="1">
    <source>
        <dbReference type="EMBL" id="SDE24158.1"/>
    </source>
</evidence>
<dbReference type="STRING" id="1071918.SAMN05421544_10595"/>
<name>A0A1G7BAJ4_9FLAO</name>
<keyword evidence="2" id="KW-1185">Reference proteome</keyword>
<organism evidence="1 2">
    <name type="scientific">Riemerella columbipharyngis</name>
    <dbReference type="NCBI Taxonomy" id="1071918"/>
    <lineage>
        <taxon>Bacteria</taxon>
        <taxon>Pseudomonadati</taxon>
        <taxon>Bacteroidota</taxon>
        <taxon>Flavobacteriia</taxon>
        <taxon>Flavobacteriales</taxon>
        <taxon>Weeksellaceae</taxon>
        <taxon>Riemerella</taxon>
    </lineage>
</organism>
<dbReference type="Proteomes" id="UP000198517">
    <property type="component" value="Unassembled WGS sequence"/>
</dbReference>
<dbReference type="EMBL" id="FNAS01000005">
    <property type="protein sequence ID" value="SDE24158.1"/>
    <property type="molecule type" value="Genomic_DNA"/>
</dbReference>
<gene>
    <name evidence="1" type="ORF">SAMN05421544_10595</name>
</gene>
<accession>A0A1G7BAJ4</accession>
<proteinExistence type="predicted"/>
<dbReference type="PROSITE" id="PS51257">
    <property type="entry name" value="PROKAR_LIPOPROTEIN"/>
    <property type="match status" value="1"/>
</dbReference>